<gene>
    <name evidence="2" type="ORF">NH26_11940</name>
</gene>
<keyword evidence="1" id="KW-1133">Transmembrane helix</keyword>
<evidence type="ECO:0000313" key="2">
    <source>
        <dbReference type="EMBL" id="OHX67003.1"/>
    </source>
</evidence>
<protein>
    <recommendedName>
        <fullName evidence="4">Rod shape-determining protein MreD</fullName>
    </recommendedName>
</protein>
<reference evidence="2 3" key="1">
    <citation type="journal article" date="2012" name="Int. J. Syst. Evol. Microbiol.">
        <title>Flammeovirga pacifica sp. nov., isolated from deep-sea sediment.</title>
        <authorList>
            <person name="Xu H."/>
            <person name="Fu Y."/>
            <person name="Yang N."/>
            <person name="Ding Z."/>
            <person name="Lai Q."/>
            <person name="Zeng R."/>
        </authorList>
    </citation>
    <scope>NUCLEOTIDE SEQUENCE [LARGE SCALE GENOMIC DNA]</scope>
    <source>
        <strain evidence="3">DSM 24597 / LMG 26175 / WPAGA1</strain>
    </source>
</reference>
<feature type="transmembrane region" description="Helical" evidence="1">
    <location>
        <begin position="68"/>
        <end position="90"/>
    </location>
</feature>
<feature type="transmembrane region" description="Helical" evidence="1">
    <location>
        <begin position="36"/>
        <end position="56"/>
    </location>
</feature>
<name>A0A1S1Z1E6_FLAPC</name>
<keyword evidence="1" id="KW-0812">Transmembrane</keyword>
<keyword evidence="1" id="KW-0472">Membrane</keyword>
<evidence type="ECO:0008006" key="4">
    <source>
        <dbReference type="Google" id="ProtNLM"/>
    </source>
</evidence>
<keyword evidence="3" id="KW-1185">Reference proteome</keyword>
<feature type="transmembrane region" description="Helical" evidence="1">
    <location>
        <begin position="146"/>
        <end position="167"/>
    </location>
</feature>
<dbReference type="Proteomes" id="UP000179797">
    <property type="component" value="Unassembled WGS sequence"/>
</dbReference>
<dbReference type="AlphaFoldDB" id="A0A1S1Z1E6"/>
<organism evidence="2 3">
    <name type="scientific">Flammeovirga pacifica</name>
    <dbReference type="NCBI Taxonomy" id="915059"/>
    <lineage>
        <taxon>Bacteria</taxon>
        <taxon>Pseudomonadati</taxon>
        <taxon>Bacteroidota</taxon>
        <taxon>Cytophagia</taxon>
        <taxon>Cytophagales</taxon>
        <taxon>Flammeovirgaceae</taxon>
        <taxon>Flammeovirga</taxon>
    </lineage>
</organism>
<evidence type="ECO:0000256" key="1">
    <source>
        <dbReference type="SAM" id="Phobius"/>
    </source>
</evidence>
<feature type="transmembrane region" description="Helical" evidence="1">
    <location>
        <begin position="12"/>
        <end position="30"/>
    </location>
</feature>
<dbReference type="EMBL" id="JRYR02000001">
    <property type="protein sequence ID" value="OHX67003.1"/>
    <property type="molecule type" value="Genomic_DNA"/>
</dbReference>
<dbReference type="OrthoDB" id="1132160at2"/>
<dbReference type="STRING" id="915059.NH26_11940"/>
<proteinExistence type="predicted"/>
<evidence type="ECO:0000313" key="3">
    <source>
        <dbReference type="Proteomes" id="UP000179797"/>
    </source>
</evidence>
<dbReference type="RefSeq" id="WP_044224094.1">
    <property type="nucleotide sequence ID" value="NZ_JRYR02000001.1"/>
</dbReference>
<accession>A0A1S1Z1E6</accession>
<feature type="transmembrane region" description="Helical" evidence="1">
    <location>
        <begin position="110"/>
        <end position="134"/>
    </location>
</feature>
<comment type="caution">
    <text evidence="2">The sequence shown here is derived from an EMBL/GenBank/DDBJ whole genome shotgun (WGS) entry which is preliminary data.</text>
</comment>
<sequence>MGRETWLKQVGVFFVYLFAQVVFCRNLTFFEGNVMIFPYVAFLVLLPFGANNMKLLNIAFAMGLIMDIFYDSIGIHSAACVGMAFTRYQIMKVTAPSSGYDLSDVPLIGQMGFGSFVTFVIPQVLIHHILLFCIEAADWGFMPKALLRAFLSSIATLLIILAIQYLFYRGFSKRRI</sequence>